<keyword evidence="2" id="KW-0342">GTP-binding</keyword>
<dbReference type="GO" id="GO:0003676">
    <property type="term" value="F:nucleic acid binding"/>
    <property type="evidence" value="ECO:0007669"/>
    <property type="project" value="InterPro"/>
</dbReference>
<protein>
    <submittedName>
        <fullName evidence="6">Uncharacterized protein</fullName>
    </submittedName>
</protein>
<dbReference type="Proteomes" id="UP000631114">
    <property type="component" value="Unassembled WGS sequence"/>
</dbReference>
<dbReference type="Gene3D" id="3.40.50.1440">
    <property type="entry name" value="Tubulin/FtsZ, GTPase domain"/>
    <property type="match status" value="1"/>
</dbReference>
<evidence type="ECO:0000256" key="2">
    <source>
        <dbReference type="ARBA" id="ARBA00023134"/>
    </source>
</evidence>
<keyword evidence="3" id="KW-0472">Membrane</keyword>
<feature type="transmembrane region" description="Helical" evidence="3">
    <location>
        <begin position="12"/>
        <end position="34"/>
    </location>
</feature>
<keyword evidence="3" id="KW-0812">Transmembrane</keyword>
<evidence type="ECO:0000259" key="4">
    <source>
        <dbReference type="Pfam" id="PF00091"/>
    </source>
</evidence>
<dbReference type="InterPro" id="IPR027417">
    <property type="entry name" value="P-loop_NTPase"/>
</dbReference>
<dbReference type="OrthoDB" id="64767at2759"/>
<accession>A0A835HT04</accession>
<dbReference type="InterPro" id="IPR036525">
    <property type="entry name" value="Tubulin/FtsZ_GTPase_sf"/>
</dbReference>
<dbReference type="GO" id="GO:0009507">
    <property type="term" value="C:chloroplast"/>
    <property type="evidence" value="ECO:0007669"/>
    <property type="project" value="TreeGrafter"/>
</dbReference>
<dbReference type="Gene3D" id="3.40.50.300">
    <property type="entry name" value="P-loop containing nucleotide triphosphate hydrolases"/>
    <property type="match status" value="1"/>
</dbReference>
<gene>
    <name evidence="6" type="ORF">IFM89_030571</name>
</gene>
<keyword evidence="7" id="KW-1185">Reference proteome</keyword>
<dbReference type="GO" id="GO:0005525">
    <property type="term" value="F:GTP binding"/>
    <property type="evidence" value="ECO:0007669"/>
    <property type="project" value="UniProtKB-KW"/>
</dbReference>
<dbReference type="EMBL" id="JADFTS010000006">
    <property type="protein sequence ID" value="KAF9602683.1"/>
    <property type="molecule type" value="Genomic_DNA"/>
</dbReference>
<dbReference type="SUPFAM" id="SSF52490">
    <property type="entry name" value="Tubulin nucleotide-binding domain-like"/>
    <property type="match status" value="1"/>
</dbReference>
<organism evidence="6 7">
    <name type="scientific">Coptis chinensis</name>
    <dbReference type="NCBI Taxonomy" id="261450"/>
    <lineage>
        <taxon>Eukaryota</taxon>
        <taxon>Viridiplantae</taxon>
        <taxon>Streptophyta</taxon>
        <taxon>Embryophyta</taxon>
        <taxon>Tracheophyta</taxon>
        <taxon>Spermatophyta</taxon>
        <taxon>Magnoliopsida</taxon>
        <taxon>Ranunculales</taxon>
        <taxon>Ranunculaceae</taxon>
        <taxon>Coptidoideae</taxon>
        <taxon>Coptis</taxon>
    </lineage>
</organism>
<feature type="domain" description="DEAD/DEAH-box helicase" evidence="5">
    <location>
        <begin position="78"/>
        <end position="127"/>
    </location>
</feature>
<proteinExistence type="predicted"/>
<dbReference type="GO" id="GO:0005524">
    <property type="term" value="F:ATP binding"/>
    <property type="evidence" value="ECO:0007669"/>
    <property type="project" value="InterPro"/>
</dbReference>
<reference evidence="6 7" key="1">
    <citation type="submission" date="2020-10" db="EMBL/GenBank/DDBJ databases">
        <title>The Coptis chinensis genome and diversification of protoberbering-type alkaloids.</title>
        <authorList>
            <person name="Wang B."/>
            <person name="Shu S."/>
            <person name="Song C."/>
            <person name="Liu Y."/>
        </authorList>
    </citation>
    <scope>NUCLEOTIDE SEQUENCE [LARGE SCALE GENOMIC DNA]</scope>
    <source>
        <strain evidence="6">HL-2020</strain>
        <tissue evidence="6">Leaf</tissue>
    </source>
</reference>
<dbReference type="SUPFAM" id="SSF52540">
    <property type="entry name" value="P-loop containing nucleoside triphosphate hydrolases"/>
    <property type="match status" value="1"/>
</dbReference>
<dbReference type="InterPro" id="IPR045061">
    <property type="entry name" value="FtsZ/CetZ"/>
</dbReference>
<dbReference type="GO" id="GO:0010020">
    <property type="term" value="P:chloroplast fission"/>
    <property type="evidence" value="ECO:0007669"/>
    <property type="project" value="TreeGrafter"/>
</dbReference>
<keyword evidence="1" id="KW-0547">Nucleotide-binding</keyword>
<keyword evidence="3" id="KW-1133">Transmembrane helix</keyword>
<feature type="domain" description="Tubulin/FtsZ GTPase" evidence="4">
    <location>
        <begin position="1"/>
        <end position="67"/>
    </location>
</feature>
<dbReference type="AlphaFoldDB" id="A0A835HT04"/>
<name>A0A835HT04_9MAGN</name>
<dbReference type="PANTHER" id="PTHR30314:SF3">
    <property type="entry name" value="MITOCHONDRIAL DIVISION PROTEIN FSZA"/>
    <property type="match status" value="1"/>
</dbReference>
<evidence type="ECO:0000256" key="3">
    <source>
        <dbReference type="SAM" id="Phobius"/>
    </source>
</evidence>
<dbReference type="InterPro" id="IPR003008">
    <property type="entry name" value="Tubulin_FtsZ_GTPase"/>
</dbReference>
<sequence length="239" mass="25841">MGGGTGTGGAPIIVGVAKAMGILTVGIVTTPLSFEGRRRAVQAQEGVAALRENVDTLIVIPNDKLLTKLSRYPSESMLLTWLMIYFDKVSVVIFDEVHYVNDVERGVVWEEVIIMLPRHVNIVLLSTMLEAVVAIDINVPKQVVQRKQSFNPTILLLYITLEDHEVAFFVKCGKPGYAKKDYPPPPEYTFAGTDEDISPESVVCAGSGVIISPSGAILAGPNYEGEALISADLGMIILL</sequence>
<dbReference type="Pfam" id="PF00270">
    <property type="entry name" value="DEAD"/>
    <property type="match status" value="1"/>
</dbReference>
<dbReference type="GO" id="GO:0003924">
    <property type="term" value="F:GTPase activity"/>
    <property type="evidence" value="ECO:0007669"/>
    <property type="project" value="InterPro"/>
</dbReference>
<evidence type="ECO:0000313" key="6">
    <source>
        <dbReference type="EMBL" id="KAF9602683.1"/>
    </source>
</evidence>
<evidence type="ECO:0000259" key="5">
    <source>
        <dbReference type="Pfam" id="PF00270"/>
    </source>
</evidence>
<dbReference type="InterPro" id="IPR011545">
    <property type="entry name" value="DEAD/DEAH_box_helicase_dom"/>
</dbReference>
<comment type="caution">
    <text evidence="6">The sequence shown here is derived from an EMBL/GenBank/DDBJ whole genome shotgun (WGS) entry which is preliminary data.</text>
</comment>
<evidence type="ECO:0000256" key="1">
    <source>
        <dbReference type="ARBA" id="ARBA00022741"/>
    </source>
</evidence>
<dbReference type="PANTHER" id="PTHR30314">
    <property type="entry name" value="CELL DIVISION PROTEIN FTSZ-RELATED"/>
    <property type="match status" value="1"/>
</dbReference>
<dbReference type="Pfam" id="PF00091">
    <property type="entry name" value="Tubulin"/>
    <property type="match status" value="1"/>
</dbReference>
<evidence type="ECO:0000313" key="7">
    <source>
        <dbReference type="Proteomes" id="UP000631114"/>
    </source>
</evidence>